<dbReference type="GO" id="GO:0042776">
    <property type="term" value="P:proton motive force-driven mitochondrial ATP synthesis"/>
    <property type="evidence" value="ECO:0007669"/>
    <property type="project" value="TreeGrafter"/>
</dbReference>
<dbReference type="PANTHER" id="PTHR15184:SF71">
    <property type="entry name" value="ATP SYNTHASE SUBUNIT BETA, MITOCHONDRIAL"/>
    <property type="match status" value="1"/>
</dbReference>
<keyword evidence="8" id="KW-0067">ATP-binding</keyword>
<dbReference type="EC" id="7.1.2.2" evidence="3"/>
<evidence type="ECO:0000313" key="16">
    <source>
        <dbReference type="EMBL" id="CAA2982560.1"/>
    </source>
</evidence>
<keyword evidence="10" id="KW-0406">Ion transport</keyword>
<evidence type="ECO:0000256" key="5">
    <source>
        <dbReference type="ARBA" id="ARBA00022640"/>
    </source>
</evidence>
<keyword evidence="11" id="KW-0472">Membrane</keyword>
<dbReference type="Gene3D" id="2.40.10.170">
    <property type="match status" value="1"/>
</dbReference>
<keyword evidence="6" id="KW-0547">Nucleotide-binding</keyword>
<evidence type="ECO:0000256" key="8">
    <source>
        <dbReference type="ARBA" id="ARBA00022840"/>
    </source>
</evidence>
<dbReference type="SUPFAM" id="SSF50615">
    <property type="entry name" value="N-terminal domain of alpha and beta subunits of F1 ATP synthase"/>
    <property type="match status" value="1"/>
</dbReference>
<comment type="catalytic activity">
    <reaction evidence="14">
        <text>ATP + H2O + 4 H(+)(in) = ADP + phosphate + 5 H(+)(out)</text>
        <dbReference type="Rhea" id="RHEA:57720"/>
        <dbReference type="ChEBI" id="CHEBI:15377"/>
        <dbReference type="ChEBI" id="CHEBI:15378"/>
        <dbReference type="ChEBI" id="CHEBI:30616"/>
        <dbReference type="ChEBI" id="CHEBI:43474"/>
        <dbReference type="ChEBI" id="CHEBI:456216"/>
        <dbReference type="EC" id="7.1.2.2"/>
    </reaction>
</comment>
<protein>
    <recommendedName>
        <fullName evidence="3">H(+)-transporting two-sector ATPase</fullName>
        <ecNumber evidence="3">7.1.2.2</ecNumber>
    </recommendedName>
</protein>
<accession>A0A8S0RRD2</accession>
<evidence type="ECO:0000259" key="15">
    <source>
        <dbReference type="Pfam" id="PF02874"/>
    </source>
</evidence>
<dbReference type="EMBL" id="CACTIH010003699">
    <property type="protein sequence ID" value="CAA2982560.1"/>
    <property type="molecule type" value="Genomic_DNA"/>
</dbReference>
<sequence>MRTNPTTTSSMVSTLEKKNMGLIIQIIGSVLDIAFPPSKMPNIFNAQVLKSRDIVGQAINVTCEIQQLLGNNQVGSIAMSATDGLMRGMKVINIGTPLSVLVKRSKLNIKRINIYNTKFLR</sequence>
<proteinExistence type="inferred from homology"/>
<evidence type="ECO:0000313" key="17">
    <source>
        <dbReference type="Proteomes" id="UP000594638"/>
    </source>
</evidence>
<evidence type="ECO:0000256" key="13">
    <source>
        <dbReference type="ARBA" id="ARBA00023310"/>
    </source>
</evidence>
<dbReference type="InterPro" id="IPR004100">
    <property type="entry name" value="ATPase_F1/V1/A1_a/bsu_N"/>
</dbReference>
<evidence type="ECO:0000256" key="11">
    <source>
        <dbReference type="ARBA" id="ARBA00023136"/>
    </source>
</evidence>
<evidence type="ECO:0000256" key="14">
    <source>
        <dbReference type="ARBA" id="ARBA00048383"/>
    </source>
</evidence>
<dbReference type="GO" id="GO:0005739">
    <property type="term" value="C:mitochondrion"/>
    <property type="evidence" value="ECO:0007669"/>
    <property type="project" value="GOC"/>
</dbReference>
<dbReference type="PANTHER" id="PTHR15184">
    <property type="entry name" value="ATP SYNTHASE"/>
    <property type="match status" value="1"/>
</dbReference>
<organism evidence="16 17">
    <name type="scientific">Olea europaea subsp. europaea</name>
    <dbReference type="NCBI Taxonomy" id="158383"/>
    <lineage>
        <taxon>Eukaryota</taxon>
        <taxon>Viridiplantae</taxon>
        <taxon>Streptophyta</taxon>
        <taxon>Embryophyta</taxon>
        <taxon>Tracheophyta</taxon>
        <taxon>Spermatophyta</taxon>
        <taxon>Magnoliopsida</taxon>
        <taxon>eudicotyledons</taxon>
        <taxon>Gunneridae</taxon>
        <taxon>Pentapetalae</taxon>
        <taxon>asterids</taxon>
        <taxon>lamiids</taxon>
        <taxon>Lamiales</taxon>
        <taxon>Oleaceae</taxon>
        <taxon>Oleeae</taxon>
        <taxon>Olea</taxon>
    </lineage>
</organism>
<comment type="caution">
    <text evidence="16">The sequence shown here is derived from an EMBL/GenBank/DDBJ whole genome shotgun (WGS) entry which is preliminary data.</text>
</comment>
<evidence type="ECO:0000256" key="4">
    <source>
        <dbReference type="ARBA" id="ARBA00022448"/>
    </source>
</evidence>
<dbReference type="GO" id="GO:0045259">
    <property type="term" value="C:proton-transporting ATP synthase complex"/>
    <property type="evidence" value="ECO:0007669"/>
    <property type="project" value="UniProtKB-KW"/>
</dbReference>
<keyword evidence="12" id="KW-0139">CF(1)</keyword>
<feature type="non-terminal residue" evidence="16">
    <location>
        <position position="121"/>
    </location>
</feature>
<dbReference type="Gramene" id="OE9D002217T1">
    <property type="protein sequence ID" value="OE9D002217C1"/>
    <property type="gene ID" value="OE9D002217"/>
</dbReference>
<dbReference type="Pfam" id="PF02874">
    <property type="entry name" value="ATP-synt_ab_N"/>
    <property type="match status" value="1"/>
</dbReference>
<comment type="subcellular location">
    <subcellularLocation>
        <location evidence="1">Membrane</location>
        <topology evidence="1">Peripheral membrane protein</topology>
    </subcellularLocation>
</comment>
<reference evidence="16 17" key="1">
    <citation type="submission" date="2019-12" db="EMBL/GenBank/DDBJ databases">
        <authorList>
            <person name="Alioto T."/>
            <person name="Alioto T."/>
            <person name="Gomez Garrido J."/>
        </authorList>
    </citation>
    <scope>NUCLEOTIDE SEQUENCE [LARGE SCALE GENOMIC DNA]</scope>
</reference>
<dbReference type="FunFam" id="2.40.10.170:FF:000002">
    <property type="entry name" value="ATP synthase subunit beta, chloroplastic"/>
    <property type="match status" value="1"/>
</dbReference>
<dbReference type="GO" id="GO:0046933">
    <property type="term" value="F:proton-transporting ATP synthase activity, rotational mechanism"/>
    <property type="evidence" value="ECO:0007669"/>
    <property type="project" value="TreeGrafter"/>
</dbReference>
<keyword evidence="9" id="KW-1278">Translocase</keyword>
<keyword evidence="5" id="KW-0934">Plastid</keyword>
<evidence type="ECO:0000256" key="10">
    <source>
        <dbReference type="ARBA" id="ARBA00023065"/>
    </source>
</evidence>
<dbReference type="GO" id="GO:0005524">
    <property type="term" value="F:ATP binding"/>
    <property type="evidence" value="ECO:0007669"/>
    <property type="project" value="UniProtKB-KW"/>
</dbReference>
<keyword evidence="13" id="KW-0066">ATP synthesis</keyword>
<evidence type="ECO:0000256" key="1">
    <source>
        <dbReference type="ARBA" id="ARBA00004170"/>
    </source>
</evidence>
<comment type="similarity">
    <text evidence="2">Belongs to the ATPase alpha/beta chains family.</text>
</comment>
<dbReference type="Proteomes" id="UP000594638">
    <property type="component" value="Unassembled WGS sequence"/>
</dbReference>
<name>A0A8S0RRD2_OLEEU</name>
<dbReference type="GO" id="GO:0009535">
    <property type="term" value="C:chloroplast thylakoid membrane"/>
    <property type="evidence" value="ECO:0007669"/>
    <property type="project" value="TreeGrafter"/>
</dbReference>
<evidence type="ECO:0000256" key="7">
    <source>
        <dbReference type="ARBA" id="ARBA00022781"/>
    </source>
</evidence>
<evidence type="ECO:0000256" key="3">
    <source>
        <dbReference type="ARBA" id="ARBA00012473"/>
    </source>
</evidence>
<dbReference type="CDD" id="cd18115">
    <property type="entry name" value="ATP-synt_F1_beta_N"/>
    <property type="match status" value="1"/>
</dbReference>
<dbReference type="AlphaFoldDB" id="A0A8S0RRD2"/>
<evidence type="ECO:0000256" key="2">
    <source>
        <dbReference type="ARBA" id="ARBA00008936"/>
    </source>
</evidence>
<evidence type="ECO:0000256" key="9">
    <source>
        <dbReference type="ARBA" id="ARBA00022967"/>
    </source>
</evidence>
<dbReference type="InterPro" id="IPR050053">
    <property type="entry name" value="ATPase_alpha/beta_chains"/>
</dbReference>
<dbReference type="OrthoDB" id="14523at2759"/>
<feature type="domain" description="ATPase F1/V1/A1 complex alpha/beta subunit N-terminal" evidence="15">
    <location>
        <begin position="23"/>
        <end position="95"/>
    </location>
</feature>
<keyword evidence="4" id="KW-0813">Transport</keyword>
<gene>
    <name evidence="16" type="ORF">OLEA9_D002217</name>
</gene>
<dbReference type="InterPro" id="IPR036121">
    <property type="entry name" value="ATPase_F1/V1/A1_a/bsu_N_sf"/>
</dbReference>
<keyword evidence="7" id="KW-0375">Hydrogen ion transport</keyword>
<keyword evidence="17" id="KW-1185">Reference proteome</keyword>
<evidence type="ECO:0000256" key="12">
    <source>
        <dbReference type="ARBA" id="ARBA00023196"/>
    </source>
</evidence>
<evidence type="ECO:0000256" key="6">
    <source>
        <dbReference type="ARBA" id="ARBA00022741"/>
    </source>
</evidence>